<feature type="compositionally biased region" description="Basic residues" evidence="1">
    <location>
        <begin position="124"/>
        <end position="140"/>
    </location>
</feature>
<feature type="region of interest" description="Disordered" evidence="1">
    <location>
        <begin position="329"/>
        <end position="355"/>
    </location>
</feature>
<feature type="compositionally biased region" description="Basic residues" evidence="1">
    <location>
        <begin position="329"/>
        <end position="338"/>
    </location>
</feature>
<dbReference type="EMBL" id="CADCTG010000329">
    <property type="protein sequence ID" value="CAA9285664.1"/>
    <property type="molecule type" value="Genomic_DNA"/>
</dbReference>
<protein>
    <submittedName>
        <fullName evidence="2">Uncharacterized MFS-type transporter</fullName>
    </submittedName>
</protein>
<feature type="compositionally biased region" description="Basic residues" evidence="1">
    <location>
        <begin position="149"/>
        <end position="166"/>
    </location>
</feature>
<organism evidence="2">
    <name type="scientific">uncultured Acetobacteraceae bacterium</name>
    <dbReference type="NCBI Taxonomy" id="169975"/>
    <lineage>
        <taxon>Bacteria</taxon>
        <taxon>Pseudomonadati</taxon>
        <taxon>Pseudomonadota</taxon>
        <taxon>Alphaproteobacteria</taxon>
        <taxon>Acetobacterales</taxon>
        <taxon>Acetobacteraceae</taxon>
        <taxon>environmental samples</taxon>
    </lineage>
</organism>
<feature type="compositionally biased region" description="Basic residues" evidence="1">
    <location>
        <begin position="7"/>
        <end position="22"/>
    </location>
</feature>
<reference evidence="2" key="1">
    <citation type="submission" date="2020-02" db="EMBL/GenBank/DDBJ databases">
        <authorList>
            <person name="Meier V. D."/>
        </authorList>
    </citation>
    <scope>NUCLEOTIDE SEQUENCE</scope>
    <source>
        <strain evidence="2">AVDCRST_MAG08</strain>
    </source>
</reference>
<name>A0A6J4JRM3_9PROT</name>
<feature type="region of interest" description="Disordered" evidence="1">
    <location>
        <begin position="275"/>
        <end position="304"/>
    </location>
</feature>
<feature type="region of interest" description="Disordered" evidence="1">
    <location>
        <begin position="1"/>
        <end position="183"/>
    </location>
</feature>
<feature type="region of interest" description="Disordered" evidence="1">
    <location>
        <begin position="230"/>
        <end position="257"/>
    </location>
</feature>
<accession>A0A6J4JRM3</accession>
<proteinExistence type="predicted"/>
<evidence type="ECO:0000313" key="2">
    <source>
        <dbReference type="EMBL" id="CAA9285664.1"/>
    </source>
</evidence>
<feature type="non-terminal residue" evidence="2">
    <location>
        <position position="415"/>
    </location>
</feature>
<sequence>GGEQGCRRRASHRRWAAGHVPRRGSDAAAQRRAPLRNRLRIERRQHLLRPSVARRDGARPFGQPGDHRRRRDGDADRLRAGAGLPRAPRRPGRPPPAHRRPSPPLRRGAGRGRFSAGRRDAAGRHGRGRRPGGRRSGARRLRGEPRRAPGTRRGRRHRPERGRGRRPVGPPLRWRAGRPRRLAPRVPLLGRAHARHGRAALPPPPARHARPGAPVLYGTAAFHGRAVPGGAGAPGARGPRAAGLRRHQHPMGPPRLAAGRPAVLAVAHRGRAVRAGRLGRRARREPGGAARRPRPPASDDRARAGADAHLVAADRPHGHVAVGLGDRHRGARLRHPSGPRHQPERDLRAAAGGAEQARRRLHGLLLGRMRRWRHRVHGHLRRLRLARRVRPGGGGQRRGPAALGRHAGWPRRSAI</sequence>
<dbReference type="AlphaFoldDB" id="A0A6J4JRM3"/>
<feature type="non-terminal residue" evidence="2">
    <location>
        <position position="1"/>
    </location>
</feature>
<feature type="compositionally biased region" description="Basic residues" evidence="1">
    <location>
        <begin position="87"/>
        <end position="101"/>
    </location>
</feature>
<evidence type="ECO:0000256" key="1">
    <source>
        <dbReference type="SAM" id="MobiDB-lite"/>
    </source>
</evidence>
<gene>
    <name evidence="2" type="ORF">AVDCRST_MAG08-4185</name>
</gene>
<feature type="region of interest" description="Disordered" evidence="1">
    <location>
        <begin position="388"/>
        <end position="415"/>
    </location>
</feature>